<keyword evidence="1" id="KW-1133">Transmembrane helix</keyword>
<dbReference type="InterPro" id="IPR031876">
    <property type="entry name" value="DUF4760"/>
</dbReference>
<feature type="transmembrane region" description="Helical" evidence="1">
    <location>
        <begin position="20"/>
        <end position="43"/>
    </location>
</feature>
<keyword evidence="1" id="KW-0472">Membrane</keyword>
<dbReference type="Proteomes" id="UP000063434">
    <property type="component" value="Unassembled WGS sequence"/>
</dbReference>
<gene>
    <name evidence="2" type="ORF">PFL603g_04684</name>
</gene>
<accession>A0A109KMU4</accession>
<evidence type="ECO:0000256" key="1">
    <source>
        <dbReference type="SAM" id="Phobius"/>
    </source>
</evidence>
<evidence type="ECO:0000313" key="2">
    <source>
        <dbReference type="EMBL" id="KWV72143.1"/>
    </source>
</evidence>
<dbReference type="PATRIC" id="fig|294.195.peg.5009"/>
<proteinExistence type="predicted"/>
<protein>
    <recommendedName>
        <fullName evidence="4">DUF4760 domain-containing protein</fullName>
    </recommendedName>
</protein>
<comment type="caution">
    <text evidence="2">The sequence shown here is derived from an EMBL/GenBank/DDBJ whole genome shotgun (WGS) entry which is preliminary data.</text>
</comment>
<dbReference type="EMBL" id="LCYC01000058">
    <property type="protein sequence ID" value="KWV72143.1"/>
    <property type="molecule type" value="Genomic_DNA"/>
</dbReference>
<organism evidence="2 3">
    <name type="scientific">Pseudomonas fluorescens</name>
    <dbReference type="NCBI Taxonomy" id="294"/>
    <lineage>
        <taxon>Bacteria</taxon>
        <taxon>Pseudomonadati</taxon>
        <taxon>Pseudomonadota</taxon>
        <taxon>Gammaproteobacteria</taxon>
        <taxon>Pseudomonadales</taxon>
        <taxon>Pseudomonadaceae</taxon>
        <taxon>Pseudomonas</taxon>
    </lineage>
</organism>
<dbReference type="Pfam" id="PF15956">
    <property type="entry name" value="DUF4760"/>
    <property type="match status" value="1"/>
</dbReference>
<keyword evidence="1" id="KW-0812">Transmembrane</keyword>
<evidence type="ECO:0008006" key="4">
    <source>
        <dbReference type="Google" id="ProtNLM"/>
    </source>
</evidence>
<name>A0A109KMU4_PSEFL</name>
<dbReference type="AlphaFoldDB" id="A0A109KMU4"/>
<sequence length="171" mass="20123">METVAAIWMFFKECLSTEWFKGFMVMTGVVVAITSVVSARTIARRKQTADLMFGTRSDEKLSDGYKCLARLHNAADSNMRALAREDKRNSDEANEVRYVLNHWERVFVGLRQGIYDEKMLREANYNTVLKTWAQAKPYIEAVREAEQRQTYYQCLEFYAKRWRKKPLEVLK</sequence>
<evidence type="ECO:0000313" key="3">
    <source>
        <dbReference type="Proteomes" id="UP000063434"/>
    </source>
</evidence>
<reference evidence="2 3" key="1">
    <citation type="submission" date="2015-05" db="EMBL/GenBank/DDBJ databases">
        <title>A genomic and transcriptomic approach to investigate the blue pigment phenotype in Pseudomonas fluorescens.</title>
        <authorList>
            <person name="Andreani N.A."/>
            <person name="Cardazzo B."/>
        </authorList>
    </citation>
    <scope>NUCLEOTIDE SEQUENCE [LARGE SCALE GENOMIC DNA]</scope>
    <source>
        <strain evidence="2 3">Ps_40</strain>
    </source>
</reference>